<gene>
    <name evidence="2" type="ORF">KI688_000702</name>
</gene>
<sequence>MHGVDMTLEEREHFLTEVHPRSTRELTLWALDVAPQLLQTFFLPPTHLTSLELYWKPTTIMRSSVLAYSNLQELAHASGLVHQYLCESDYLVHLTTLKTAIQHEDLDLFSRAAYVDLDKGFDNRTLQETTFQHLSSAPRAFASPSSPPSLPVVWRCRGLHTLHIEVLCPKKYLFEHPVQNRIVYGYISRVCPLLKDLEICLPHDDQPNAGGCLDLKAGLWLLLDVEEMINEMDVEECQLLPNLERLSFKYPIMLRPEEELRLWPGTMARFVARQSTNRTAEEKYDTKALLPNVGLATMNQLDLYSLFLHDSTFPPGHPGTAREIFLHINRYTIARTVVLVCPTEQPRVVSASMKPVPTTMQLLLCPVCSRAFKPSKNQNTNLRRHLQNIHNMSPTTHPRKCKWDSIPDGRVKDDKDRKERTRKSKRLSARKTRPRRKAEEAALGLCMLSQAV</sequence>
<accession>A0A9P7Y532</accession>
<feature type="compositionally biased region" description="Basic and acidic residues" evidence="1">
    <location>
        <begin position="401"/>
        <end position="419"/>
    </location>
</feature>
<dbReference type="Proteomes" id="UP000707451">
    <property type="component" value="Unassembled WGS sequence"/>
</dbReference>
<comment type="caution">
    <text evidence="2">The sequence shown here is derived from an EMBL/GenBank/DDBJ whole genome shotgun (WGS) entry which is preliminary data.</text>
</comment>
<evidence type="ECO:0000313" key="3">
    <source>
        <dbReference type="Proteomes" id="UP000707451"/>
    </source>
</evidence>
<dbReference type="AlphaFoldDB" id="A0A9P7Y532"/>
<reference evidence="2" key="1">
    <citation type="submission" date="2021-06" db="EMBL/GenBank/DDBJ databases">
        <title>Genome Sequence of Mortierella hyaline Strain SCG-10, a Cold-Adapted, Nitrate-Reducing Fungus Isolated from Soil in Minnesota, USA.</title>
        <authorList>
            <person name="Aldossari N."/>
        </authorList>
    </citation>
    <scope>NUCLEOTIDE SEQUENCE</scope>
    <source>
        <strain evidence="2">SCG-10</strain>
    </source>
</reference>
<dbReference type="EMBL" id="JAHRHY010000001">
    <property type="protein sequence ID" value="KAG9072921.1"/>
    <property type="molecule type" value="Genomic_DNA"/>
</dbReference>
<keyword evidence="3" id="KW-1185">Reference proteome</keyword>
<evidence type="ECO:0000313" key="2">
    <source>
        <dbReference type="EMBL" id="KAG9072921.1"/>
    </source>
</evidence>
<organism evidence="2 3">
    <name type="scientific">Linnemannia hyalina</name>
    <dbReference type="NCBI Taxonomy" id="64524"/>
    <lineage>
        <taxon>Eukaryota</taxon>
        <taxon>Fungi</taxon>
        <taxon>Fungi incertae sedis</taxon>
        <taxon>Mucoromycota</taxon>
        <taxon>Mortierellomycotina</taxon>
        <taxon>Mortierellomycetes</taxon>
        <taxon>Mortierellales</taxon>
        <taxon>Mortierellaceae</taxon>
        <taxon>Linnemannia</taxon>
    </lineage>
</organism>
<evidence type="ECO:0000256" key="1">
    <source>
        <dbReference type="SAM" id="MobiDB-lite"/>
    </source>
</evidence>
<feature type="compositionally biased region" description="Basic residues" evidence="1">
    <location>
        <begin position="420"/>
        <end position="436"/>
    </location>
</feature>
<protein>
    <submittedName>
        <fullName evidence="2">Uncharacterized protein</fullName>
    </submittedName>
</protein>
<name>A0A9P7Y532_9FUNG</name>
<feature type="region of interest" description="Disordered" evidence="1">
    <location>
        <begin position="390"/>
        <end position="439"/>
    </location>
</feature>
<dbReference type="OrthoDB" id="2444399at2759"/>
<proteinExistence type="predicted"/>